<dbReference type="AlphaFoldDB" id="A0ABD5T4N0"/>
<gene>
    <name evidence="2" type="ORF">ACFQDD_02795</name>
</gene>
<proteinExistence type="predicted"/>
<evidence type="ECO:0000313" key="3">
    <source>
        <dbReference type="Proteomes" id="UP001596274"/>
    </source>
</evidence>
<feature type="region of interest" description="Disordered" evidence="1">
    <location>
        <begin position="17"/>
        <end position="37"/>
    </location>
</feature>
<name>A0ABD5T4N0_9EURY</name>
<sequence>MIVPGSSSQLLAAALAEETGRPLATPTYDRFPDGEGL</sequence>
<organism evidence="2 3">
    <name type="scientific">Halorubrum pallidum</name>
    <dbReference type="NCBI Taxonomy" id="1526114"/>
    <lineage>
        <taxon>Archaea</taxon>
        <taxon>Methanobacteriati</taxon>
        <taxon>Methanobacteriota</taxon>
        <taxon>Stenosarchaea group</taxon>
        <taxon>Halobacteria</taxon>
        <taxon>Halobacteriales</taxon>
        <taxon>Haloferacaceae</taxon>
        <taxon>Halorubrum</taxon>
    </lineage>
</organism>
<evidence type="ECO:0000313" key="2">
    <source>
        <dbReference type="EMBL" id="MFC6770463.1"/>
    </source>
</evidence>
<comment type="caution">
    <text evidence="2">The sequence shown here is derived from an EMBL/GenBank/DDBJ whole genome shotgun (WGS) entry which is preliminary data.</text>
</comment>
<evidence type="ECO:0000256" key="1">
    <source>
        <dbReference type="SAM" id="MobiDB-lite"/>
    </source>
</evidence>
<reference evidence="2 3" key="1">
    <citation type="journal article" date="2019" name="Int. J. Syst. Evol. Microbiol.">
        <title>The Global Catalogue of Microorganisms (GCM) 10K type strain sequencing project: providing services to taxonomists for standard genome sequencing and annotation.</title>
        <authorList>
            <consortium name="The Broad Institute Genomics Platform"/>
            <consortium name="The Broad Institute Genome Sequencing Center for Infectious Disease"/>
            <person name="Wu L."/>
            <person name="Ma J."/>
        </authorList>
    </citation>
    <scope>NUCLEOTIDE SEQUENCE [LARGE SCALE GENOMIC DNA]</scope>
    <source>
        <strain evidence="2 3">PJ61</strain>
    </source>
</reference>
<feature type="non-terminal residue" evidence="2">
    <location>
        <position position="37"/>
    </location>
</feature>
<protein>
    <submittedName>
        <fullName evidence="2">Ribose-phosphate pyrophosphokinase</fullName>
    </submittedName>
</protein>
<dbReference type="EMBL" id="JBHSWT010000065">
    <property type="protein sequence ID" value="MFC6770463.1"/>
    <property type="molecule type" value="Genomic_DNA"/>
</dbReference>
<keyword evidence="3" id="KW-1185">Reference proteome</keyword>
<accession>A0ABD5T4N0</accession>
<dbReference type="Proteomes" id="UP001596274">
    <property type="component" value="Unassembled WGS sequence"/>
</dbReference>